<dbReference type="InterPro" id="IPR016039">
    <property type="entry name" value="Thiolase-like"/>
</dbReference>
<name>A0ABY5Z1Q8_9ACTN</name>
<dbReference type="Proteomes" id="UP001058271">
    <property type="component" value="Chromosome"/>
</dbReference>
<evidence type="ECO:0000313" key="2">
    <source>
        <dbReference type="EMBL" id="UWZ34439.1"/>
    </source>
</evidence>
<dbReference type="PIRSF" id="PIRSF000429">
    <property type="entry name" value="Ac-CoA_Ac_transf"/>
    <property type="match status" value="1"/>
</dbReference>
<dbReference type="InterPro" id="IPR055140">
    <property type="entry name" value="Thiolase_C_2"/>
</dbReference>
<dbReference type="PANTHER" id="PTHR42870">
    <property type="entry name" value="ACETYL-COA C-ACETYLTRANSFERASE"/>
    <property type="match status" value="1"/>
</dbReference>
<dbReference type="SUPFAM" id="SSF53901">
    <property type="entry name" value="Thiolase-like"/>
    <property type="match status" value="2"/>
</dbReference>
<dbReference type="CDD" id="cd00829">
    <property type="entry name" value="SCP-x_thiolase"/>
    <property type="match status" value="1"/>
</dbReference>
<feature type="domain" description="Thiolase C-terminal" evidence="1">
    <location>
        <begin position="277"/>
        <end position="383"/>
    </location>
</feature>
<organism evidence="2 3">
    <name type="scientific">Dactylosporangium roseum</name>
    <dbReference type="NCBI Taxonomy" id="47989"/>
    <lineage>
        <taxon>Bacteria</taxon>
        <taxon>Bacillati</taxon>
        <taxon>Actinomycetota</taxon>
        <taxon>Actinomycetes</taxon>
        <taxon>Micromonosporales</taxon>
        <taxon>Micromonosporaceae</taxon>
        <taxon>Dactylosporangium</taxon>
    </lineage>
</organism>
<dbReference type="Pfam" id="PF22691">
    <property type="entry name" value="Thiolase_C_1"/>
    <property type="match status" value="1"/>
</dbReference>
<dbReference type="PANTHER" id="PTHR42870:SF1">
    <property type="entry name" value="NON-SPECIFIC LIPID-TRANSFER PROTEIN-LIKE 2"/>
    <property type="match status" value="1"/>
</dbReference>
<sequence length="401" mass="42686">MSARGLGGRVAVVGVGFSELPRRSERPVGMLAVDAISAALDDAGLPVSDVDGLVTYPETPVFGSPNIDGVDVVSVHFIARILGLTSTLRWHVQVDNLIPNGFIEAVNAVASGAAETCVVYRTMHNPAGSYNAFTSDRAPGVQQFTAPFGLHRGYQYYGAAYARYMHQYGATREHMASLIVQNRANARHNPHAYFRDKPLTAQEYLESRMLADPVCLLDCDLPVDGAAALVLTSAERAKDLRNPPALVAGYSQYVGGKVSPMSSQLSFGPPLRHIEQEARVVGDLLWRNTGLTPADVTAAQLYDGYSFFVYWWLEALGFCGTGEAYEFIQDGRIALDGALPVNTFGGQLAEGRLHGIGHLAEAVLQAAGRAGPRQVARRGATLAAVGPLNNGSAVVAFTGAG</sequence>
<protein>
    <recommendedName>
        <fullName evidence="1">Thiolase C-terminal domain-containing protein</fullName>
    </recommendedName>
</protein>
<evidence type="ECO:0000259" key="1">
    <source>
        <dbReference type="Pfam" id="PF22691"/>
    </source>
</evidence>
<proteinExistence type="predicted"/>
<dbReference type="InterPro" id="IPR002155">
    <property type="entry name" value="Thiolase"/>
</dbReference>
<dbReference type="RefSeq" id="WP_260723756.1">
    <property type="nucleotide sequence ID" value="NZ_BAAABS010000011.1"/>
</dbReference>
<evidence type="ECO:0000313" key="3">
    <source>
        <dbReference type="Proteomes" id="UP001058271"/>
    </source>
</evidence>
<dbReference type="Gene3D" id="3.40.47.10">
    <property type="match status" value="1"/>
</dbReference>
<reference evidence="2" key="1">
    <citation type="submission" date="2021-04" db="EMBL/GenBank/DDBJ databases">
        <title>Biosynthetic gene clusters of Dactylosporangioum roseum.</title>
        <authorList>
            <person name="Hartkoorn R.C."/>
            <person name="Beaudoing E."/>
            <person name="Hot D."/>
            <person name="Moureu S."/>
        </authorList>
    </citation>
    <scope>NUCLEOTIDE SEQUENCE</scope>
    <source>
        <strain evidence="2">NRRL B-16295</strain>
    </source>
</reference>
<gene>
    <name evidence="2" type="ORF">Drose_24810</name>
</gene>
<keyword evidence="3" id="KW-1185">Reference proteome</keyword>
<dbReference type="EMBL" id="CP073721">
    <property type="protein sequence ID" value="UWZ34439.1"/>
    <property type="molecule type" value="Genomic_DNA"/>
</dbReference>
<accession>A0ABY5Z1Q8</accession>